<organism evidence="1 2">
    <name type="scientific">Lasius niger</name>
    <name type="common">Black garden ant</name>
    <dbReference type="NCBI Taxonomy" id="67767"/>
    <lineage>
        <taxon>Eukaryota</taxon>
        <taxon>Metazoa</taxon>
        <taxon>Ecdysozoa</taxon>
        <taxon>Arthropoda</taxon>
        <taxon>Hexapoda</taxon>
        <taxon>Insecta</taxon>
        <taxon>Pterygota</taxon>
        <taxon>Neoptera</taxon>
        <taxon>Endopterygota</taxon>
        <taxon>Hymenoptera</taxon>
        <taxon>Apocrita</taxon>
        <taxon>Aculeata</taxon>
        <taxon>Formicoidea</taxon>
        <taxon>Formicidae</taxon>
        <taxon>Formicinae</taxon>
        <taxon>Lasius</taxon>
        <taxon>Lasius</taxon>
    </lineage>
</organism>
<evidence type="ECO:0000313" key="1">
    <source>
        <dbReference type="EMBL" id="KMQ91587.1"/>
    </source>
</evidence>
<dbReference type="InterPro" id="IPR036397">
    <property type="entry name" value="RNaseH_sf"/>
</dbReference>
<dbReference type="OrthoDB" id="7688043at2759"/>
<dbReference type="EMBL" id="LBMM01005351">
    <property type="protein sequence ID" value="KMQ91587.1"/>
    <property type="molecule type" value="Genomic_DNA"/>
</dbReference>
<protein>
    <recommendedName>
        <fullName evidence="3">Integrase catalytic domain-containing protein</fullName>
    </recommendedName>
</protein>
<name>A0A0J7KMR7_LASNI</name>
<evidence type="ECO:0000313" key="2">
    <source>
        <dbReference type="Proteomes" id="UP000036403"/>
    </source>
</evidence>
<dbReference type="STRING" id="67767.A0A0J7KMR7"/>
<dbReference type="PaxDb" id="67767-A0A0J7KMR7"/>
<accession>A0A0J7KMR7</accession>
<reference evidence="1 2" key="1">
    <citation type="submission" date="2015-04" db="EMBL/GenBank/DDBJ databases">
        <title>Lasius niger genome sequencing.</title>
        <authorList>
            <person name="Konorov E.A."/>
            <person name="Nikitin M.A."/>
            <person name="Kirill M.V."/>
            <person name="Chang P."/>
        </authorList>
    </citation>
    <scope>NUCLEOTIDE SEQUENCE [LARGE SCALE GENOMIC DNA]</scope>
    <source>
        <tissue evidence="1">Whole</tissue>
    </source>
</reference>
<gene>
    <name evidence="1" type="ORF">RF55_8527</name>
</gene>
<sequence length="156" mass="17204">MQTAAEQEKIAWSFNPPSAPHFGGLWKSGVKAIKTHLKRVIGDQILTIEEFNTLLAQVEAVLNSRPLCPLSSDPNDLGVLSPGHFLTLEPLVSVPHVDLELVPINRLSRWQMVQHQYGICTNLFGNAGMRSIYTVCSSVQNGLIPLSRYKKGHSSC</sequence>
<comment type="caution">
    <text evidence="1">The sequence shown here is derived from an EMBL/GenBank/DDBJ whole genome shotgun (WGS) entry which is preliminary data.</text>
</comment>
<keyword evidence="2" id="KW-1185">Reference proteome</keyword>
<proteinExistence type="predicted"/>
<dbReference type="GO" id="GO:0003676">
    <property type="term" value="F:nucleic acid binding"/>
    <property type="evidence" value="ECO:0007669"/>
    <property type="project" value="InterPro"/>
</dbReference>
<dbReference type="PANTHER" id="PTHR47331">
    <property type="entry name" value="PHD-TYPE DOMAIN-CONTAINING PROTEIN"/>
    <property type="match status" value="1"/>
</dbReference>
<dbReference type="Proteomes" id="UP000036403">
    <property type="component" value="Unassembled WGS sequence"/>
</dbReference>
<dbReference type="AlphaFoldDB" id="A0A0J7KMR7"/>
<dbReference type="Gene3D" id="3.30.420.10">
    <property type="entry name" value="Ribonuclease H-like superfamily/Ribonuclease H"/>
    <property type="match status" value="1"/>
</dbReference>
<evidence type="ECO:0008006" key="3">
    <source>
        <dbReference type="Google" id="ProtNLM"/>
    </source>
</evidence>